<dbReference type="OrthoDB" id="69641at2759"/>
<dbReference type="eggNOG" id="KOG1815">
    <property type="taxonomic scope" value="Eukaryota"/>
</dbReference>
<evidence type="ECO:0000256" key="5">
    <source>
        <dbReference type="ARBA" id="ARBA00022679"/>
    </source>
</evidence>
<evidence type="ECO:0000256" key="10">
    <source>
        <dbReference type="ARBA" id="ARBA00022833"/>
    </source>
</evidence>
<evidence type="ECO:0000256" key="6">
    <source>
        <dbReference type="ARBA" id="ARBA00022723"/>
    </source>
</evidence>
<feature type="domain" description="RING-type" evidence="11">
    <location>
        <begin position="96"/>
        <end position="303"/>
    </location>
</feature>
<dbReference type="OMA" id="YIIESIM"/>
<dbReference type="PROSITE" id="PS51873">
    <property type="entry name" value="TRIAD"/>
    <property type="match status" value="1"/>
</dbReference>
<keyword evidence="5" id="KW-0808">Transferase</keyword>
<dbReference type="Gene3D" id="3.30.40.10">
    <property type="entry name" value="Zinc/RING finger domain, C3HC4 (zinc finger)"/>
    <property type="match status" value="1"/>
</dbReference>
<dbReference type="FunFam" id="1.20.120.1750:FF:000002">
    <property type="entry name" value="RBR-type E3 ubiquitin transferase"/>
    <property type="match status" value="1"/>
</dbReference>
<dbReference type="Pfam" id="PF19422">
    <property type="entry name" value="Ariadne"/>
    <property type="match status" value="1"/>
</dbReference>
<evidence type="ECO:0000313" key="12">
    <source>
        <dbReference type="EMBL" id="EGT37379.1"/>
    </source>
</evidence>
<keyword evidence="6" id="KW-0479">Metal-binding</keyword>
<dbReference type="InterPro" id="IPR045840">
    <property type="entry name" value="Ariadne"/>
</dbReference>
<dbReference type="CDD" id="cd16773">
    <property type="entry name" value="RING-HC_RBR_TRIAD1"/>
    <property type="match status" value="1"/>
</dbReference>
<comment type="similarity">
    <text evidence="3">Belongs to the RBR family. Ariadne subfamily.</text>
</comment>
<dbReference type="GO" id="GO:0061630">
    <property type="term" value="F:ubiquitin protein ligase activity"/>
    <property type="evidence" value="ECO:0007669"/>
    <property type="project" value="UniProtKB-EC"/>
</dbReference>
<evidence type="ECO:0000256" key="9">
    <source>
        <dbReference type="ARBA" id="ARBA00022786"/>
    </source>
</evidence>
<evidence type="ECO:0000256" key="8">
    <source>
        <dbReference type="ARBA" id="ARBA00022771"/>
    </source>
</evidence>
<comment type="pathway">
    <text evidence="2">Protein modification; protein ubiquitination.</text>
</comment>
<dbReference type="InterPro" id="IPR048962">
    <property type="entry name" value="ARIH1-like_UBL"/>
</dbReference>
<dbReference type="InterPro" id="IPR002867">
    <property type="entry name" value="IBR_dom"/>
</dbReference>
<keyword evidence="10" id="KW-0862">Zinc</keyword>
<dbReference type="STRING" id="135651.G0MMP2"/>
<dbReference type="EMBL" id="GL379802">
    <property type="protein sequence ID" value="EGT37379.1"/>
    <property type="molecule type" value="Genomic_DNA"/>
</dbReference>
<evidence type="ECO:0000256" key="2">
    <source>
        <dbReference type="ARBA" id="ARBA00004906"/>
    </source>
</evidence>
<dbReference type="SMART" id="SM00647">
    <property type="entry name" value="IBR"/>
    <property type="match status" value="2"/>
</dbReference>
<dbReference type="Proteomes" id="UP000008068">
    <property type="component" value="Unassembled WGS sequence"/>
</dbReference>
<dbReference type="InterPro" id="IPR013083">
    <property type="entry name" value="Znf_RING/FYVE/PHD"/>
</dbReference>
<dbReference type="PANTHER" id="PTHR11685">
    <property type="entry name" value="RBR FAMILY RING FINGER AND IBR DOMAIN-CONTAINING"/>
    <property type="match status" value="1"/>
</dbReference>
<protein>
    <recommendedName>
        <fullName evidence="4">RBR-type E3 ubiquitin transferase</fullName>
        <ecNumber evidence="4">2.3.2.31</ecNumber>
    </recommendedName>
</protein>
<dbReference type="HOGENOM" id="CLU_009823_4_1_1"/>
<dbReference type="AlphaFoldDB" id="G0MMP2"/>
<keyword evidence="7" id="KW-0677">Repeat</keyword>
<evidence type="ECO:0000259" key="11">
    <source>
        <dbReference type="PROSITE" id="PS51873"/>
    </source>
</evidence>
<proteinExistence type="inferred from homology"/>
<evidence type="ECO:0000256" key="4">
    <source>
        <dbReference type="ARBA" id="ARBA00012251"/>
    </source>
</evidence>
<dbReference type="FunFam" id="3.30.40.10:FF:000019">
    <property type="entry name" value="RBR-type E3 ubiquitin transferase"/>
    <property type="match status" value="1"/>
</dbReference>
<dbReference type="SUPFAM" id="SSF57850">
    <property type="entry name" value="RING/U-box"/>
    <property type="match status" value="3"/>
</dbReference>
<accession>G0MMP2</accession>
<dbReference type="Pfam" id="PF21235">
    <property type="entry name" value="UBA_ARI1"/>
    <property type="match status" value="1"/>
</dbReference>
<dbReference type="GO" id="GO:0016567">
    <property type="term" value="P:protein ubiquitination"/>
    <property type="evidence" value="ECO:0007669"/>
    <property type="project" value="InterPro"/>
</dbReference>
<name>G0MMP2_CAEBE</name>
<dbReference type="InterPro" id="IPR044066">
    <property type="entry name" value="TRIAD_supradom"/>
</dbReference>
<organism evidence="13">
    <name type="scientific">Caenorhabditis brenneri</name>
    <name type="common">Nematode worm</name>
    <dbReference type="NCBI Taxonomy" id="135651"/>
    <lineage>
        <taxon>Eukaryota</taxon>
        <taxon>Metazoa</taxon>
        <taxon>Ecdysozoa</taxon>
        <taxon>Nematoda</taxon>
        <taxon>Chromadorea</taxon>
        <taxon>Rhabditida</taxon>
        <taxon>Rhabditina</taxon>
        <taxon>Rhabditomorpha</taxon>
        <taxon>Rhabditoidea</taxon>
        <taxon>Rhabditidae</taxon>
        <taxon>Peloderinae</taxon>
        <taxon>Caenorhabditis</taxon>
    </lineage>
</organism>
<keyword evidence="13" id="KW-1185">Reference proteome</keyword>
<dbReference type="InterPro" id="IPR054694">
    <property type="entry name" value="Parkin-like_IBR"/>
</dbReference>
<dbReference type="Pfam" id="PF01485">
    <property type="entry name" value="IBR"/>
    <property type="match status" value="1"/>
</dbReference>
<keyword evidence="9" id="KW-0833">Ubl conjugation pathway</keyword>
<reference evidence="13" key="1">
    <citation type="submission" date="2011-07" db="EMBL/GenBank/DDBJ databases">
        <authorList>
            <consortium name="Caenorhabditis brenneri Sequencing and Analysis Consortium"/>
            <person name="Wilson R.K."/>
        </authorList>
    </citation>
    <scope>NUCLEOTIDE SEQUENCE [LARGE SCALE GENOMIC DNA]</scope>
    <source>
        <strain evidence="13">PB2801</strain>
    </source>
</reference>
<evidence type="ECO:0000256" key="1">
    <source>
        <dbReference type="ARBA" id="ARBA00001798"/>
    </source>
</evidence>
<gene>
    <name evidence="12" type="ORF">CAEBREN_07961</name>
</gene>
<dbReference type="CDD" id="cd20356">
    <property type="entry name" value="Rcat_RBR_HHARI-like"/>
    <property type="match status" value="1"/>
</dbReference>
<dbReference type="EC" id="2.3.2.31" evidence="4"/>
<dbReference type="CDD" id="cd20343">
    <property type="entry name" value="BRcat_RBR_HHARI-like"/>
    <property type="match status" value="1"/>
</dbReference>
<dbReference type="InterPro" id="IPR031127">
    <property type="entry name" value="E3_UB_ligase_RBR"/>
</dbReference>
<dbReference type="Pfam" id="PF22605">
    <property type="entry name" value="IBR_2"/>
    <property type="match status" value="1"/>
</dbReference>
<dbReference type="InParanoid" id="G0MMP2"/>
<evidence type="ECO:0000256" key="7">
    <source>
        <dbReference type="ARBA" id="ARBA00022737"/>
    </source>
</evidence>
<dbReference type="GO" id="GO:0008270">
    <property type="term" value="F:zinc ion binding"/>
    <property type="evidence" value="ECO:0007669"/>
    <property type="project" value="UniProtKB-KW"/>
</dbReference>
<evidence type="ECO:0000313" key="13">
    <source>
        <dbReference type="Proteomes" id="UP000008068"/>
    </source>
</evidence>
<dbReference type="Gene3D" id="1.20.120.1750">
    <property type="match status" value="1"/>
</dbReference>
<keyword evidence="8" id="KW-0863">Zinc-finger</keyword>
<comment type="catalytic activity">
    <reaction evidence="1">
        <text>[E2 ubiquitin-conjugating enzyme]-S-ubiquitinyl-L-cysteine + [acceptor protein]-L-lysine = [E2 ubiquitin-conjugating enzyme]-L-cysteine + [acceptor protein]-N(6)-ubiquitinyl-L-lysine.</text>
        <dbReference type="EC" id="2.3.2.31"/>
    </reaction>
</comment>
<evidence type="ECO:0000256" key="3">
    <source>
        <dbReference type="ARBA" id="ARBA00005884"/>
    </source>
</evidence>
<sequence>MYYDDDSVYENDDDFEKEEVQDQLLLPDDLESEMADLILDVRSVLQVSEGMARILLHKFKWNKNSLLDKFYESPDTEAFLVEAQVIPKTTQPSSTGEDDCDICCSFGELTGLACNHRACEDCWKHYLTEKIMEGGSSEIECMSPDCKLLIEDEKIKFYIRDKTILDKLQRLVINSFVETNPVLKWCPGQNCQKAVKVADPEPRLISCPCGTQFCFSCCQNWHAPADCALLKKWLKKCMDDSETCNWINANTKECPKCFVPIEKNGGCNHMRCTNKSCKFEFCWMCMGCWRSHGTAGYQCNRFNEGQDANRSKHRAYLNRYLFYYNRYITHQQSLALEEKLKETVAAKMAEMELKGMAWIEVQFLKKSIDALAKCRRTLMYTYVFAFYLKKSNHSEMFENNQRDLEMATEQLSGFLERDLENEDLVTLKQKVQDLTKYVDRRQEALLEHCADGNEQDLWEFTENGV</sequence>